<dbReference type="Pfam" id="PF02645">
    <property type="entry name" value="DegV"/>
    <property type="match status" value="1"/>
</dbReference>
<organism evidence="3 4">
    <name type="scientific">Dermacoccus abyssi</name>
    <dbReference type="NCBI Taxonomy" id="322596"/>
    <lineage>
        <taxon>Bacteria</taxon>
        <taxon>Bacillati</taxon>
        <taxon>Actinomycetota</taxon>
        <taxon>Actinomycetes</taxon>
        <taxon>Micrococcales</taxon>
        <taxon>Dermacoccaceae</taxon>
        <taxon>Dermacoccus</taxon>
    </lineage>
</organism>
<keyword evidence="1" id="KW-0446">Lipid-binding</keyword>
<evidence type="ECO:0000313" key="4">
    <source>
        <dbReference type="Proteomes" id="UP000285376"/>
    </source>
</evidence>
<dbReference type="PANTHER" id="PTHR33434">
    <property type="entry name" value="DEGV DOMAIN-CONTAINING PROTEIN DR_1986-RELATED"/>
    <property type="match status" value="1"/>
</dbReference>
<dbReference type="InterPro" id="IPR050270">
    <property type="entry name" value="DegV_domain_contain"/>
</dbReference>
<dbReference type="Gene3D" id="3.30.1180.10">
    <property type="match status" value="1"/>
</dbReference>
<gene>
    <name evidence="3" type="ORF">D1832_06195</name>
</gene>
<evidence type="ECO:0000256" key="1">
    <source>
        <dbReference type="ARBA" id="ARBA00023121"/>
    </source>
</evidence>
<comment type="caution">
    <text evidence="3">The sequence shown here is derived from an EMBL/GenBank/DDBJ whole genome shotgun (WGS) entry which is preliminary data.</text>
</comment>
<dbReference type="AlphaFoldDB" id="A0A417Z710"/>
<name>A0A417Z710_9MICO</name>
<accession>A0A417Z710</accession>
<reference evidence="3 4" key="1">
    <citation type="submission" date="2018-08" db="EMBL/GenBank/DDBJ databases">
        <title>Whole genome sequence analysis of Dermacoccus abyssi bacteria isolated from Deep Mariana trench Micromonospora spp reveals genes involved in the environmental adaptation and production of secondary metabolites.</title>
        <authorList>
            <person name="Abdel-Mageed W.M."/>
            <person name="Lehri B."/>
            <person name="Nouioui I."/>
            <person name="Goodfellow I."/>
            <person name="Jaspars M."/>
            <person name="Karlyshev A."/>
        </authorList>
    </citation>
    <scope>NUCLEOTIDE SEQUENCE [LARGE SCALE GENOMIC DNA]</scope>
    <source>
        <strain evidence="3 4">MT1.1</strain>
    </source>
</reference>
<dbReference type="InterPro" id="IPR003797">
    <property type="entry name" value="DegV"/>
</dbReference>
<dbReference type="NCBIfam" id="TIGR00762">
    <property type="entry name" value="DegV"/>
    <property type="match status" value="1"/>
</dbReference>
<dbReference type="SUPFAM" id="SSF82549">
    <property type="entry name" value="DAK1/DegV-like"/>
    <property type="match status" value="1"/>
</dbReference>
<evidence type="ECO:0000313" key="3">
    <source>
        <dbReference type="EMBL" id="RHW46414.1"/>
    </source>
</evidence>
<dbReference type="Proteomes" id="UP000285376">
    <property type="component" value="Unassembled WGS sequence"/>
</dbReference>
<dbReference type="GO" id="GO:0008289">
    <property type="term" value="F:lipid binding"/>
    <property type="evidence" value="ECO:0007669"/>
    <property type="project" value="UniProtKB-KW"/>
</dbReference>
<feature type="region of interest" description="Disordered" evidence="2">
    <location>
        <begin position="301"/>
        <end position="324"/>
    </location>
</feature>
<feature type="region of interest" description="Disordered" evidence="2">
    <location>
        <begin position="53"/>
        <end position="72"/>
    </location>
</feature>
<proteinExistence type="predicted"/>
<dbReference type="PANTHER" id="PTHR33434:SF2">
    <property type="entry name" value="FATTY ACID-BINDING PROTEIN TM_1468"/>
    <property type="match status" value="1"/>
</dbReference>
<dbReference type="InterPro" id="IPR043168">
    <property type="entry name" value="DegV_C"/>
</dbReference>
<dbReference type="Gene3D" id="3.40.50.10170">
    <property type="match status" value="1"/>
</dbReference>
<dbReference type="PROSITE" id="PS51482">
    <property type="entry name" value="DEGV"/>
    <property type="match status" value="1"/>
</dbReference>
<sequence>MAARRRDAPRVGVVTDSTACLPDELVAALGGTLAVVPLTVTIDGRSLVEGEGVTGETVAQAEENERELSTSRPAPARMVGAYEYLAGQGCTEIVSVHAAAQLSSTVSSARLAAAESPVPVSVVDSTTMGMAMGFAALAGARSAVRGEGFAAVEEVIRSVATTSRTALYVDSLEPLRRGGRVGRAGALLGSALSIKPLLRLEDGVIEPLARVRTTGKAIERLGRWALAEARALGPGPVVCAVHSVTRQDLAERLTGLLTESAEKDTDGAEPVTWAEPIVQAPLAAAVTAHIGSGAIGVAVARMPEDSSGPTRTGKPTPRDGLIPS</sequence>
<protein>
    <submittedName>
        <fullName evidence="3">DegV family protein</fullName>
    </submittedName>
</protein>
<dbReference type="EMBL" id="QWLM01000005">
    <property type="protein sequence ID" value="RHW46414.1"/>
    <property type="molecule type" value="Genomic_DNA"/>
</dbReference>
<evidence type="ECO:0000256" key="2">
    <source>
        <dbReference type="SAM" id="MobiDB-lite"/>
    </source>
</evidence>